<dbReference type="Pfam" id="PF13460">
    <property type="entry name" value="NAD_binding_10"/>
    <property type="match status" value="1"/>
</dbReference>
<evidence type="ECO:0000259" key="1">
    <source>
        <dbReference type="Pfam" id="PF13460"/>
    </source>
</evidence>
<accession>A0ABU9AX13</accession>
<dbReference type="RefSeq" id="WP_341406046.1">
    <property type="nucleotide sequence ID" value="NZ_JBBUKT010000007.1"/>
</dbReference>
<sequence>MNANTSTINGSPLKITLIGGSGLIGRKLAPLLEEQGHEIVIASPSRGVNTLTGEGLADTVKGSQVVVDVTNSPSFEENAVREFFDTSTRNILAACSEAGVKHFIALSVVGTDRTATNGYFRAKLIQESLIKASAVPFTIVRATQFFEFVGAIAALSPDGGPVRVSSSRFQPMAADDVAAALADVAVSGPLRGIVEIAGPEAAPMDEIVRRFFEAKGDPRKVIGDRSEPYFGTPIDDQSLTPGPGARLGRIWFADWLRLPTTKA</sequence>
<dbReference type="PANTHER" id="PTHR12126:SF11">
    <property type="entry name" value="NADH DEHYDROGENASE [UBIQUINONE] 1 ALPHA SUBCOMPLEX SUBUNIT 9, MITOCHONDRIAL"/>
    <property type="match status" value="1"/>
</dbReference>
<feature type="domain" description="NAD(P)-binding" evidence="1">
    <location>
        <begin position="19"/>
        <end position="184"/>
    </location>
</feature>
<reference evidence="2 3" key="1">
    <citation type="submission" date="2024-04" db="EMBL/GenBank/DDBJ databases">
        <title>Luteolibacter sp. isolated from soil.</title>
        <authorList>
            <person name="An J."/>
        </authorList>
    </citation>
    <scope>NUCLEOTIDE SEQUENCE [LARGE SCALE GENOMIC DNA]</scope>
    <source>
        <strain evidence="2 3">Y139</strain>
    </source>
</reference>
<evidence type="ECO:0000313" key="3">
    <source>
        <dbReference type="Proteomes" id="UP001371305"/>
    </source>
</evidence>
<proteinExistence type="predicted"/>
<gene>
    <name evidence="2" type="ORF">WKV53_17390</name>
</gene>
<dbReference type="Gene3D" id="3.40.50.720">
    <property type="entry name" value="NAD(P)-binding Rossmann-like Domain"/>
    <property type="match status" value="1"/>
</dbReference>
<dbReference type="InterPro" id="IPR051207">
    <property type="entry name" value="ComplexI_NDUFA9_subunit"/>
</dbReference>
<dbReference type="InterPro" id="IPR016040">
    <property type="entry name" value="NAD(P)-bd_dom"/>
</dbReference>
<dbReference type="EMBL" id="JBBUKT010000007">
    <property type="protein sequence ID" value="MEK7952288.1"/>
    <property type="molecule type" value="Genomic_DNA"/>
</dbReference>
<comment type="caution">
    <text evidence="2">The sequence shown here is derived from an EMBL/GenBank/DDBJ whole genome shotgun (WGS) entry which is preliminary data.</text>
</comment>
<name>A0ABU9AX13_9BACT</name>
<keyword evidence="3" id="KW-1185">Reference proteome</keyword>
<dbReference type="PANTHER" id="PTHR12126">
    <property type="entry name" value="NADH-UBIQUINONE OXIDOREDUCTASE 39 KDA SUBUNIT-RELATED"/>
    <property type="match status" value="1"/>
</dbReference>
<dbReference type="Proteomes" id="UP001371305">
    <property type="component" value="Unassembled WGS sequence"/>
</dbReference>
<evidence type="ECO:0000313" key="2">
    <source>
        <dbReference type="EMBL" id="MEK7952288.1"/>
    </source>
</evidence>
<dbReference type="SUPFAM" id="SSF51735">
    <property type="entry name" value="NAD(P)-binding Rossmann-fold domains"/>
    <property type="match status" value="1"/>
</dbReference>
<protein>
    <submittedName>
        <fullName evidence="2">SDR family oxidoreductase</fullName>
    </submittedName>
</protein>
<dbReference type="InterPro" id="IPR036291">
    <property type="entry name" value="NAD(P)-bd_dom_sf"/>
</dbReference>
<organism evidence="2 3">
    <name type="scientific">Luteolibacter soli</name>
    <dbReference type="NCBI Taxonomy" id="3135280"/>
    <lineage>
        <taxon>Bacteria</taxon>
        <taxon>Pseudomonadati</taxon>
        <taxon>Verrucomicrobiota</taxon>
        <taxon>Verrucomicrobiia</taxon>
        <taxon>Verrucomicrobiales</taxon>
        <taxon>Verrucomicrobiaceae</taxon>
        <taxon>Luteolibacter</taxon>
    </lineage>
</organism>